<dbReference type="SUPFAM" id="SSF56672">
    <property type="entry name" value="DNA/RNA polymerases"/>
    <property type="match status" value="1"/>
</dbReference>
<evidence type="ECO:0000259" key="1">
    <source>
        <dbReference type="Pfam" id="PF25597"/>
    </source>
</evidence>
<dbReference type="EMBL" id="OIVN01000508">
    <property type="protein sequence ID" value="SPC81332.1"/>
    <property type="molecule type" value="Genomic_DNA"/>
</dbReference>
<dbReference type="PANTHER" id="PTHR11439:SF524">
    <property type="entry name" value="RNA-DIRECTED DNA POLYMERASE, PROTEIN KINASE RLK-PELLE-DLSV FAMILY"/>
    <property type="match status" value="1"/>
</dbReference>
<accession>A0A2N9F2K0</accession>
<proteinExistence type="predicted"/>
<gene>
    <name evidence="2" type="ORF">FSB_LOCUS9214</name>
</gene>
<protein>
    <recommendedName>
        <fullName evidence="1">Retroviral polymerase SH3-like domain-containing protein</fullName>
    </recommendedName>
</protein>
<dbReference type="Pfam" id="PF25597">
    <property type="entry name" value="SH3_retrovirus"/>
    <property type="match status" value="1"/>
</dbReference>
<name>A0A2N9F2K0_FAGSY</name>
<sequence length="531" mass="59577">MFWVEAFLTSTFLINQLPSPSLNMATPYSLLHQKPPSYDFLLTFGCLCYPYLRSYARDKLEPRSLPCVFMGYSTQHKGYRCLHYSTGRVYISRHVVFDEKMFPFHKPTLLPLSTTAPTVLDDWLSASSTTMTSTSPGNSSPTLDKDHAHLFTPEPLPHSATQTTPLLDIPPSPPNIPTPLHTISPPCPSQPTSSHSMITRSQVGIRSSPSLLDDFVTQLGIQFSIKDLGLLHYFFGVQVQPFHGGIFLSQAKYMADLLLCTRMTDCKPSPTPMASKQPHLTNHDDLFPDITEYWRIIGTLQYLTLIRPNICYAVNSVCQHMHAPTYGHFQIVKRILRYVKGTISLGLRIVQHSSLDLYAFSYANWAGCPITCRSTTGFCTFLGSNYISWSAKKQPTVSRSSAEAEYRAMASTSTELTWISFILCDIGLYQSRPPILFCDNLSALHMTINPVFHSRTKHIAIDYHFVREKVALGTLTTQFIPSSSQVANIFTKPLSRAVFDGLKYKFGLWDNPKTNLKGSNNASKLSAVLCR</sequence>
<evidence type="ECO:0000313" key="2">
    <source>
        <dbReference type="EMBL" id="SPC81332.1"/>
    </source>
</evidence>
<dbReference type="InterPro" id="IPR043502">
    <property type="entry name" value="DNA/RNA_pol_sf"/>
</dbReference>
<feature type="domain" description="Retroviral polymerase SH3-like" evidence="1">
    <location>
        <begin position="46"/>
        <end position="107"/>
    </location>
</feature>
<dbReference type="PANTHER" id="PTHR11439">
    <property type="entry name" value="GAG-POL-RELATED RETROTRANSPOSON"/>
    <property type="match status" value="1"/>
</dbReference>
<dbReference type="InterPro" id="IPR057670">
    <property type="entry name" value="SH3_retrovirus"/>
</dbReference>
<reference evidence="2" key="1">
    <citation type="submission" date="2018-02" db="EMBL/GenBank/DDBJ databases">
        <authorList>
            <person name="Cohen D.B."/>
            <person name="Kent A.D."/>
        </authorList>
    </citation>
    <scope>NUCLEOTIDE SEQUENCE</scope>
</reference>
<dbReference type="CDD" id="cd09272">
    <property type="entry name" value="RNase_HI_RT_Ty1"/>
    <property type="match status" value="1"/>
</dbReference>
<dbReference type="AlphaFoldDB" id="A0A2N9F2K0"/>
<organism evidence="2">
    <name type="scientific">Fagus sylvatica</name>
    <name type="common">Beechnut</name>
    <dbReference type="NCBI Taxonomy" id="28930"/>
    <lineage>
        <taxon>Eukaryota</taxon>
        <taxon>Viridiplantae</taxon>
        <taxon>Streptophyta</taxon>
        <taxon>Embryophyta</taxon>
        <taxon>Tracheophyta</taxon>
        <taxon>Spermatophyta</taxon>
        <taxon>Magnoliopsida</taxon>
        <taxon>eudicotyledons</taxon>
        <taxon>Gunneridae</taxon>
        <taxon>Pentapetalae</taxon>
        <taxon>rosids</taxon>
        <taxon>fabids</taxon>
        <taxon>Fagales</taxon>
        <taxon>Fagaceae</taxon>
        <taxon>Fagus</taxon>
    </lineage>
</organism>